<dbReference type="Gene3D" id="3.60.21.10">
    <property type="match status" value="1"/>
</dbReference>
<organism evidence="4 5">
    <name type="scientific">Paraburkholderia fynbosensis</name>
    <dbReference type="NCBI Taxonomy" id="1200993"/>
    <lineage>
        <taxon>Bacteria</taxon>
        <taxon>Pseudomonadati</taxon>
        <taxon>Pseudomonadota</taxon>
        <taxon>Betaproteobacteria</taxon>
        <taxon>Burkholderiales</taxon>
        <taxon>Burkholderiaceae</taxon>
        <taxon>Paraburkholderia</taxon>
    </lineage>
</organism>
<dbReference type="EMBL" id="CADIKI010000005">
    <property type="protein sequence ID" value="CAB3787098.1"/>
    <property type="molecule type" value="Genomic_DNA"/>
</dbReference>
<feature type="region of interest" description="Disordered" evidence="2">
    <location>
        <begin position="1"/>
        <end position="35"/>
    </location>
</feature>
<evidence type="ECO:0000259" key="3">
    <source>
        <dbReference type="Pfam" id="PF00149"/>
    </source>
</evidence>
<proteinExistence type="predicted"/>
<evidence type="ECO:0000256" key="2">
    <source>
        <dbReference type="SAM" id="MobiDB-lite"/>
    </source>
</evidence>
<evidence type="ECO:0000313" key="4">
    <source>
        <dbReference type="EMBL" id="CAB3787098.1"/>
    </source>
</evidence>
<sequence>MPGKRSALPSAKSRKDNGRVLDAPVFSQPQPTSDPRTFVVRHASDVAAYKVIDELNREHKLKPLPFPAPRGGVEPRLSLADVLDRNQQVLEQINANGQIVFHSTGDCGSTKAPKTQNEVSDKMVSDFDETDPAEVPQFNFLLGDIVYSFGESQYYYDQFYEPYRDYHAPILAVAGNHDGMISPLQHEKSLQAYLRNFCADCFKVSLDAGHLSRTAQIQPGVFFTFEAPFVRIIALYSNTLEDPGVIANADIGNSQLKFLRAALTRVKKERYTGALLFAHHHPAYVVRGKHGWSIEMQQQIDAVCKEVGVWPHADLAGHAHNYQRFTRTRPDGTHIPYIVCGNGGHNVQLLTTNGQPPLRAPQLIQRASGDTDAVVFENYDDQNYGYLRLVANSSQLRIEYHSASDGPHTKAPNDSVTVDLTTRQLSHYVARDTGIPALASQIRAHMVSSQVAKDDEKTRKKAK</sequence>
<dbReference type="PANTHER" id="PTHR22953:SF153">
    <property type="entry name" value="PURPLE ACID PHOSPHATASE"/>
    <property type="match status" value="1"/>
</dbReference>
<name>A0A6J5FXV4_9BURK</name>
<dbReference type="InterPro" id="IPR039331">
    <property type="entry name" value="PAPs-like"/>
</dbReference>
<dbReference type="SUPFAM" id="SSF56300">
    <property type="entry name" value="Metallo-dependent phosphatases"/>
    <property type="match status" value="1"/>
</dbReference>
<reference evidence="4 5" key="1">
    <citation type="submission" date="2020-04" db="EMBL/GenBank/DDBJ databases">
        <authorList>
            <person name="De Canck E."/>
        </authorList>
    </citation>
    <scope>NUCLEOTIDE SEQUENCE [LARGE SCALE GENOMIC DNA]</scope>
    <source>
        <strain evidence="4 5">LMG 27177</strain>
    </source>
</reference>
<dbReference type="InterPro" id="IPR004843">
    <property type="entry name" value="Calcineurin-like_PHP"/>
</dbReference>
<keyword evidence="5" id="KW-1185">Reference proteome</keyword>
<dbReference type="GO" id="GO:0003993">
    <property type="term" value="F:acid phosphatase activity"/>
    <property type="evidence" value="ECO:0007669"/>
    <property type="project" value="InterPro"/>
</dbReference>
<evidence type="ECO:0000313" key="5">
    <source>
        <dbReference type="Proteomes" id="UP000494252"/>
    </source>
</evidence>
<dbReference type="Pfam" id="PF00149">
    <property type="entry name" value="Metallophos"/>
    <property type="match status" value="1"/>
</dbReference>
<accession>A0A6J5FXV4</accession>
<gene>
    <name evidence="4" type="ORF">LMG27177_02140</name>
</gene>
<dbReference type="PANTHER" id="PTHR22953">
    <property type="entry name" value="ACID PHOSPHATASE RELATED"/>
    <property type="match status" value="1"/>
</dbReference>
<keyword evidence="1" id="KW-0732">Signal</keyword>
<feature type="domain" description="Calcineurin-like phosphoesterase" evidence="3">
    <location>
        <begin position="136"/>
        <end position="320"/>
    </location>
</feature>
<evidence type="ECO:0000256" key="1">
    <source>
        <dbReference type="ARBA" id="ARBA00022729"/>
    </source>
</evidence>
<dbReference type="AlphaFoldDB" id="A0A6J5FXV4"/>
<dbReference type="Proteomes" id="UP000494252">
    <property type="component" value="Unassembled WGS sequence"/>
</dbReference>
<dbReference type="RefSeq" id="WP_175159340.1">
    <property type="nucleotide sequence ID" value="NZ_CADIKI010000005.1"/>
</dbReference>
<dbReference type="InterPro" id="IPR029052">
    <property type="entry name" value="Metallo-depent_PP-like"/>
</dbReference>
<protein>
    <recommendedName>
        <fullName evidence="3">Calcineurin-like phosphoesterase domain-containing protein</fullName>
    </recommendedName>
</protein>